<organism evidence="9 10">
    <name type="scientific">Paenibacillus thalictri</name>
    <dbReference type="NCBI Taxonomy" id="2527873"/>
    <lineage>
        <taxon>Bacteria</taxon>
        <taxon>Bacillati</taxon>
        <taxon>Bacillota</taxon>
        <taxon>Bacilli</taxon>
        <taxon>Bacillales</taxon>
        <taxon>Paenibacillaceae</taxon>
        <taxon>Paenibacillus</taxon>
    </lineage>
</organism>
<evidence type="ECO:0000256" key="2">
    <source>
        <dbReference type="ARBA" id="ARBA00022448"/>
    </source>
</evidence>
<gene>
    <name evidence="9" type="ORF">EYB31_33670</name>
</gene>
<keyword evidence="6 7" id="KW-0472">Membrane</keyword>
<feature type="transmembrane region" description="Helical" evidence="7">
    <location>
        <begin position="93"/>
        <end position="115"/>
    </location>
</feature>
<dbReference type="Proteomes" id="UP000293142">
    <property type="component" value="Unassembled WGS sequence"/>
</dbReference>
<dbReference type="InterPro" id="IPR035906">
    <property type="entry name" value="MetI-like_sf"/>
</dbReference>
<feature type="transmembrane region" description="Helical" evidence="7">
    <location>
        <begin position="29"/>
        <end position="48"/>
    </location>
</feature>
<dbReference type="SUPFAM" id="SSF161098">
    <property type="entry name" value="MetI-like"/>
    <property type="match status" value="1"/>
</dbReference>
<dbReference type="GO" id="GO:0005886">
    <property type="term" value="C:plasma membrane"/>
    <property type="evidence" value="ECO:0007669"/>
    <property type="project" value="UniProtKB-SubCell"/>
</dbReference>
<dbReference type="CDD" id="cd06261">
    <property type="entry name" value="TM_PBP2"/>
    <property type="match status" value="1"/>
</dbReference>
<keyword evidence="2 7" id="KW-0813">Transport</keyword>
<dbReference type="InterPro" id="IPR000515">
    <property type="entry name" value="MetI-like"/>
</dbReference>
<dbReference type="EMBL" id="SIRE01000033">
    <property type="protein sequence ID" value="TBL70268.1"/>
    <property type="molecule type" value="Genomic_DNA"/>
</dbReference>
<comment type="similarity">
    <text evidence="7">Belongs to the binding-protein-dependent transport system permease family.</text>
</comment>
<keyword evidence="10" id="KW-1185">Reference proteome</keyword>
<keyword evidence="5 7" id="KW-1133">Transmembrane helix</keyword>
<feature type="transmembrane region" description="Helical" evidence="7">
    <location>
        <begin position="284"/>
        <end position="304"/>
    </location>
</feature>
<dbReference type="InterPro" id="IPR050809">
    <property type="entry name" value="UgpAE/MalFG_permease"/>
</dbReference>
<dbReference type="AlphaFoldDB" id="A0A4Q9DGE5"/>
<feature type="domain" description="ABC transmembrane type-1" evidence="8">
    <location>
        <begin position="90"/>
        <end position="305"/>
    </location>
</feature>
<accession>A0A4Q9DGE5</accession>
<evidence type="ECO:0000256" key="6">
    <source>
        <dbReference type="ARBA" id="ARBA00023136"/>
    </source>
</evidence>
<keyword evidence="4 7" id="KW-0812">Transmembrane</keyword>
<comment type="subcellular location">
    <subcellularLocation>
        <location evidence="1 7">Cell membrane</location>
        <topology evidence="1 7">Multi-pass membrane protein</topology>
    </subcellularLocation>
</comment>
<evidence type="ECO:0000256" key="4">
    <source>
        <dbReference type="ARBA" id="ARBA00022692"/>
    </source>
</evidence>
<evidence type="ECO:0000256" key="1">
    <source>
        <dbReference type="ARBA" id="ARBA00004651"/>
    </source>
</evidence>
<evidence type="ECO:0000259" key="8">
    <source>
        <dbReference type="PROSITE" id="PS50928"/>
    </source>
</evidence>
<evidence type="ECO:0000256" key="3">
    <source>
        <dbReference type="ARBA" id="ARBA00022475"/>
    </source>
</evidence>
<evidence type="ECO:0000256" key="5">
    <source>
        <dbReference type="ARBA" id="ARBA00022989"/>
    </source>
</evidence>
<comment type="caution">
    <text evidence="9">The sequence shown here is derived from an EMBL/GenBank/DDBJ whole genome shotgun (WGS) entry which is preliminary data.</text>
</comment>
<dbReference type="PROSITE" id="PS50928">
    <property type="entry name" value="ABC_TM1"/>
    <property type="match status" value="1"/>
</dbReference>
<dbReference type="PANTHER" id="PTHR43227">
    <property type="entry name" value="BLL4140 PROTEIN"/>
    <property type="match status" value="1"/>
</dbReference>
<keyword evidence="3" id="KW-1003">Cell membrane</keyword>
<sequence>MNDQPVPVKAIGLDPRRTLKRRILFRKNVPLMIMFFPVIVYFIVFKYVPMLGAVIAFKQYNFSDGIMGSPWVGLDNFRLLFSNPQMVNTIRNTLLLSVLKIVVGFPFPILLAILLNEVRRKWFKNVVQTLVYLPHFFNWIIVAGIVITVFSRESGIINHLIQRGGGEAYPFLYNGFSWVAIFLGSGIWKEVGFSAIVYLAAITTIDPSLYESAGMDGASKLRQIWHITLPGMRPTIILLLILAMGNVMEVGFDQIYLLQNSVVAHISEVISTFIYRAGLQGGQFSMTAAMGLFESLVGLVLVIASNQIARKFKQGLW</sequence>
<dbReference type="OrthoDB" id="9785836at2"/>
<protein>
    <submittedName>
        <fullName evidence="9">Sugar ABC transporter permease</fullName>
    </submittedName>
</protein>
<dbReference type="Gene3D" id="1.10.3720.10">
    <property type="entry name" value="MetI-like"/>
    <property type="match status" value="1"/>
</dbReference>
<feature type="transmembrane region" description="Helical" evidence="7">
    <location>
        <begin position="130"/>
        <end position="150"/>
    </location>
</feature>
<name>A0A4Q9DGE5_9BACL</name>
<proteinExistence type="inferred from homology"/>
<dbReference type="Pfam" id="PF00528">
    <property type="entry name" value="BPD_transp_1"/>
    <property type="match status" value="1"/>
</dbReference>
<reference evidence="9 10" key="1">
    <citation type="submission" date="2019-02" db="EMBL/GenBank/DDBJ databases">
        <title>Paenibacillus sp. nov., isolated from surface-sterilized tissue of Thalictrum simplex L.</title>
        <authorList>
            <person name="Tuo L."/>
        </authorList>
    </citation>
    <scope>NUCLEOTIDE SEQUENCE [LARGE SCALE GENOMIC DNA]</scope>
    <source>
        <strain evidence="9 10">N2SHLJ1</strain>
    </source>
</reference>
<evidence type="ECO:0000256" key="7">
    <source>
        <dbReference type="RuleBase" id="RU363032"/>
    </source>
</evidence>
<dbReference type="PANTHER" id="PTHR43227:SF11">
    <property type="entry name" value="BLL4140 PROTEIN"/>
    <property type="match status" value="1"/>
</dbReference>
<evidence type="ECO:0000313" key="9">
    <source>
        <dbReference type="EMBL" id="TBL70268.1"/>
    </source>
</evidence>
<evidence type="ECO:0000313" key="10">
    <source>
        <dbReference type="Proteomes" id="UP000293142"/>
    </source>
</evidence>
<dbReference type="GO" id="GO:0055085">
    <property type="term" value="P:transmembrane transport"/>
    <property type="evidence" value="ECO:0007669"/>
    <property type="project" value="InterPro"/>
</dbReference>